<evidence type="ECO:0000259" key="5">
    <source>
        <dbReference type="SMART" id="SM00737"/>
    </source>
</evidence>
<dbReference type="PANTHER" id="PTHR11306">
    <property type="entry name" value="NIEMANN PICK TYPE C2 PROTEIN NPC2-RELATED"/>
    <property type="match status" value="1"/>
</dbReference>
<comment type="similarity">
    <text evidence="2">Belongs to the NPC2 family.</text>
</comment>
<dbReference type="AlphaFoldDB" id="A0AAV1JR02"/>
<dbReference type="GO" id="GO:0015918">
    <property type="term" value="P:sterol transport"/>
    <property type="evidence" value="ECO:0007669"/>
    <property type="project" value="InterPro"/>
</dbReference>
<dbReference type="Gene3D" id="2.60.40.770">
    <property type="match status" value="1"/>
</dbReference>
<dbReference type="Pfam" id="PF02221">
    <property type="entry name" value="E1_DerP2_DerF2"/>
    <property type="match status" value="1"/>
</dbReference>
<evidence type="ECO:0000313" key="6">
    <source>
        <dbReference type="EMBL" id="CAK1550521.1"/>
    </source>
</evidence>
<comment type="caution">
    <text evidence="6">The sequence shown here is derived from an EMBL/GenBank/DDBJ whole genome shotgun (WGS) entry which is preliminary data.</text>
</comment>
<comment type="subcellular location">
    <subcellularLocation>
        <location evidence="1">Secreted</location>
    </subcellularLocation>
</comment>
<evidence type="ECO:0000256" key="3">
    <source>
        <dbReference type="ARBA" id="ARBA00022525"/>
    </source>
</evidence>
<name>A0AAV1JR02_9NEOP</name>
<gene>
    <name evidence="6" type="ORF">LNINA_LOCUS9746</name>
</gene>
<feature type="domain" description="MD-2-related lipid-recognition" evidence="5">
    <location>
        <begin position="20"/>
        <end position="151"/>
    </location>
</feature>
<dbReference type="FunFam" id="2.60.40.770:FF:000001">
    <property type="entry name" value="NPC intracellular cholesterol transporter 2"/>
    <property type="match status" value="1"/>
</dbReference>
<sequence length="157" mass="17145">MFSKSIVVCLFIAVAAATDVLQCPGKSIPNLKENVQLSPCKKPPCKLKKGTDQHITINFTPDEDITELRNNVIADVFGVPLPFVGVDGIGICDKILTADGQKTSCPLKAGVNYTYKDSFPVLEIYPQIEVKVHWALVGKKEKVVTCFETPVKIVGKK</sequence>
<evidence type="ECO:0000256" key="4">
    <source>
        <dbReference type="SAM" id="SignalP"/>
    </source>
</evidence>
<dbReference type="PANTHER" id="PTHR11306:SF68">
    <property type="entry name" value="NPC INTRACELLULAR CHOLESTEROL TRANSPORTER 2"/>
    <property type="match status" value="1"/>
</dbReference>
<keyword evidence="3" id="KW-0964">Secreted</keyword>
<dbReference type="InterPro" id="IPR003172">
    <property type="entry name" value="ML_dom"/>
</dbReference>
<dbReference type="SMART" id="SM00737">
    <property type="entry name" value="ML"/>
    <property type="match status" value="1"/>
</dbReference>
<dbReference type="Proteomes" id="UP001497472">
    <property type="component" value="Unassembled WGS sequence"/>
</dbReference>
<reference evidence="6 7" key="1">
    <citation type="submission" date="2023-11" db="EMBL/GenBank/DDBJ databases">
        <authorList>
            <person name="Okamura Y."/>
        </authorList>
    </citation>
    <scope>NUCLEOTIDE SEQUENCE [LARGE SCALE GENOMIC DNA]</scope>
</reference>
<dbReference type="SUPFAM" id="SSF81296">
    <property type="entry name" value="E set domains"/>
    <property type="match status" value="1"/>
</dbReference>
<accession>A0AAV1JR02</accession>
<keyword evidence="4" id="KW-0732">Signal</keyword>
<proteinExistence type="inferred from homology"/>
<dbReference type="InterPro" id="IPR014756">
    <property type="entry name" value="Ig_E-set"/>
</dbReference>
<feature type="signal peptide" evidence="4">
    <location>
        <begin position="1"/>
        <end position="17"/>
    </location>
</feature>
<protein>
    <recommendedName>
        <fullName evidence="5">MD-2-related lipid-recognition domain-containing protein</fullName>
    </recommendedName>
</protein>
<dbReference type="GO" id="GO:0005576">
    <property type="term" value="C:extracellular region"/>
    <property type="evidence" value="ECO:0007669"/>
    <property type="project" value="UniProtKB-SubCell"/>
</dbReference>
<dbReference type="EMBL" id="CAVLEF010000082">
    <property type="protein sequence ID" value="CAK1550521.1"/>
    <property type="molecule type" value="Genomic_DNA"/>
</dbReference>
<feature type="chain" id="PRO_5043651245" description="MD-2-related lipid-recognition domain-containing protein" evidence="4">
    <location>
        <begin position="18"/>
        <end position="157"/>
    </location>
</feature>
<evidence type="ECO:0000313" key="7">
    <source>
        <dbReference type="Proteomes" id="UP001497472"/>
    </source>
</evidence>
<dbReference type="GO" id="GO:0032934">
    <property type="term" value="F:sterol binding"/>
    <property type="evidence" value="ECO:0007669"/>
    <property type="project" value="InterPro"/>
</dbReference>
<keyword evidence="7" id="KW-1185">Reference proteome</keyword>
<dbReference type="InterPro" id="IPR039670">
    <property type="entry name" value="NPC2-like"/>
</dbReference>
<evidence type="ECO:0000256" key="1">
    <source>
        <dbReference type="ARBA" id="ARBA00004613"/>
    </source>
</evidence>
<organism evidence="6 7">
    <name type="scientific">Leptosia nina</name>
    <dbReference type="NCBI Taxonomy" id="320188"/>
    <lineage>
        <taxon>Eukaryota</taxon>
        <taxon>Metazoa</taxon>
        <taxon>Ecdysozoa</taxon>
        <taxon>Arthropoda</taxon>
        <taxon>Hexapoda</taxon>
        <taxon>Insecta</taxon>
        <taxon>Pterygota</taxon>
        <taxon>Neoptera</taxon>
        <taxon>Endopterygota</taxon>
        <taxon>Lepidoptera</taxon>
        <taxon>Glossata</taxon>
        <taxon>Ditrysia</taxon>
        <taxon>Papilionoidea</taxon>
        <taxon>Pieridae</taxon>
        <taxon>Pierinae</taxon>
        <taxon>Leptosia</taxon>
    </lineage>
</organism>
<evidence type="ECO:0000256" key="2">
    <source>
        <dbReference type="ARBA" id="ARBA00006370"/>
    </source>
</evidence>